<comment type="caution">
    <text evidence="3">The sequence shown here is derived from an EMBL/GenBank/DDBJ whole genome shotgun (WGS) entry which is preliminary data.</text>
</comment>
<evidence type="ECO:0000313" key="2">
    <source>
        <dbReference type="EMBL" id="MBB6569898.1"/>
    </source>
</evidence>
<evidence type="ECO:0000313" key="5">
    <source>
        <dbReference type="Proteomes" id="UP000553957"/>
    </source>
</evidence>
<feature type="transmembrane region" description="Helical" evidence="1">
    <location>
        <begin position="43"/>
        <end position="62"/>
    </location>
</feature>
<evidence type="ECO:0000256" key="1">
    <source>
        <dbReference type="SAM" id="Phobius"/>
    </source>
</evidence>
<keyword evidence="1" id="KW-1133">Transmembrane helix</keyword>
<evidence type="ECO:0000313" key="3">
    <source>
        <dbReference type="EMBL" id="NOL40277.1"/>
    </source>
</evidence>
<dbReference type="EMBL" id="JABJRC010000002">
    <property type="protein sequence ID" value="NOL40277.1"/>
    <property type="molecule type" value="Genomic_DNA"/>
</dbReference>
<dbReference type="AlphaFoldDB" id="A0A7Y4NXV5"/>
<accession>A0A7Y4NXV5</accession>
<dbReference type="Proteomes" id="UP000553957">
    <property type="component" value="Unassembled WGS sequence"/>
</dbReference>
<protein>
    <submittedName>
        <fullName evidence="3">Uncharacterized protein</fullName>
    </submittedName>
</protein>
<sequence length="252" mass="26977">MTANDAAARSRRAQLVVWGVYVGIPVLFLIATVTINLSADQALVDWKSVLIPVAAIAGGWLFRERSRWKPDRWASVGAITGSTAALFGVFSTIVIGGPALFCVPAAVIGGVIGFLIGRWGEHQLLRPAVAGLGDTPYELNFRIRGINRLRLTVGDTSVTLRATVRARSADGDNTRENIQDVPLSVLKVWDTTLAGGEELEYPIRLDRTPVSTPGPALVVQTLATEWILPHDEAVVLAEILNRRIAAAAAPAS</sequence>
<evidence type="ECO:0000313" key="4">
    <source>
        <dbReference type="Proteomes" id="UP000534306"/>
    </source>
</evidence>
<reference evidence="2 5" key="2">
    <citation type="submission" date="2020-08" db="EMBL/GenBank/DDBJ databases">
        <title>Sequencing the genomes of 1000 actinobacteria strains.</title>
        <authorList>
            <person name="Klenk H.-P."/>
        </authorList>
    </citation>
    <scope>NUCLEOTIDE SEQUENCE [LARGE SCALE GENOMIC DNA]</scope>
    <source>
        <strain evidence="2 5">DSM 15626</strain>
    </source>
</reference>
<dbReference type="RefSeq" id="WP_171672684.1">
    <property type="nucleotide sequence ID" value="NZ_BAAAGT010000002.1"/>
</dbReference>
<reference evidence="3 4" key="1">
    <citation type="submission" date="2020-05" db="EMBL/GenBank/DDBJ databases">
        <title>Genome sequence of Kribbella sandramycini ATCC 39419.</title>
        <authorList>
            <person name="Maclea K.S."/>
            <person name="Fair J.L."/>
        </authorList>
    </citation>
    <scope>NUCLEOTIDE SEQUENCE [LARGE SCALE GENOMIC DNA]</scope>
    <source>
        <strain evidence="3 4">ATCC 39419</strain>
    </source>
</reference>
<organism evidence="3 4">
    <name type="scientific">Kribbella sandramycini</name>
    <dbReference type="NCBI Taxonomy" id="60450"/>
    <lineage>
        <taxon>Bacteria</taxon>
        <taxon>Bacillati</taxon>
        <taxon>Actinomycetota</taxon>
        <taxon>Actinomycetes</taxon>
        <taxon>Propionibacteriales</taxon>
        <taxon>Kribbellaceae</taxon>
        <taxon>Kribbella</taxon>
    </lineage>
</organism>
<proteinExistence type="predicted"/>
<keyword evidence="1" id="KW-0812">Transmembrane</keyword>
<feature type="transmembrane region" description="Helical" evidence="1">
    <location>
        <begin position="98"/>
        <end position="117"/>
    </location>
</feature>
<feature type="transmembrane region" description="Helical" evidence="1">
    <location>
        <begin position="15"/>
        <end position="37"/>
    </location>
</feature>
<dbReference type="EMBL" id="JACHKF010000001">
    <property type="protein sequence ID" value="MBB6569898.1"/>
    <property type="molecule type" value="Genomic_DNA"/>
</dbReference>
<gene>
    <name evidence="2" type="ORF">HNR71_005535</name>
    <name evidence="3" type="ORF">HPO96_08480</name>
</gene>
<feature type="transmembrane region" description="Helical" evidence="1">
    <location>
        <begin position="74"/>
        <end position="92"/>
    </location>
</feature>
<name>A0A7Y4NXV5_9ACTN</name>
<keyword evidence="4" id="KW-1185">Reference proteome</keyword>
<dbReference type="Proteomes" id="UP000534306">
    <property type="component" value="Unassembled WGS sequence"/>
</dbReference>
<keyword evidence="1" id="KW-0472">Membrane</keyword>